<keyword evidence="1" id="KW-0732">Signal</keyword>
<accession>A0A1B2IVU4</accession>
<reference evidence="2 3" key="1">
    <citation type="submission" date="2016-03" db="EMBL/GenBank/DDBJ databases">
        <title>Pediococcus and Lactobacillus from brewery environment - whole genome sequencing and assembly.</title>
        <authorList>
            <person name="Behr J."/>
            <person name="Geissler A.J."/>
            <person name="Vogel R.F."/>
        </authorList>
    </citation>
    <scope>NUCLEOTIDE SEQUENCE [LARGE SCALE GENOMIC DNA]</scope>
    <source>
        <strain evidence="2 3">TMW 1.1995</strain>
    </source>
</reference>
<dbReference type="Proteomes" id="UP000093267">
    <property type="component" value="Chromosome"/>
</dbReference>
<proteinExistence type="predicted"/>
<dbReference type="AlphaFoldDB" id="A0A1B2IVU4"/>
<feature type="chain" id="PRO_5008539134" evidence="1">
    <location>
        <begin position="31"/>
        <end position="214"/>
    </location>
</feature>
<evidence type="ECO:0000256" key="1">
    <source>
        <dbReference type="SAM" id="SignalP"/>
    </source>
</evidence>
<dbReference type="RefSeq" id="WP_054708541.1">
    <property type="nucleotide sequence ID" value="NZ_CP014912.1"/>
</dbReference>
<organism evidence="2 3">
    <name type="scientific">Secundilactobacillus paracollinoides</name>
    <dbReference type="NCBI Taxonomy" id="240427"/>
    <lineage>
        <taxon>Bacteria</taxon>
        <taxon>Bacillati</taxon>
        <taxon>Bacillota</taxon>
        <taxon>Bacilli</taxon>
        <taxon>Lactobacillales</taxon>
        <taxon>Lactobacillaceae</taxon>
        <taxon>Secundilactobacillus</taxon>
    </lineage>
</organism>
<name>A0A1B2IVU4_9LACO</name>
<dbReference type="OrthoDB" id="2293701at2"/>
<keyword evidence="3" id="KW-1185">Reference proteome</keyword>
<gene>
    <name evidence="2" type="ORF">AYR63_02720</name>
</gene>
<feature type="signal peptide" evidence="1">
    <location>
        <begin position="1"/>
        <end position="30"/>
    </location>
</feature>
<sequence length="214" mass="22854">MTRTGKFLGLIALFGALFGGFSASSSVAQASTLPAMKISQLSYQSATKTLSFKTTTKAAVSKVAVAYNGKTTYYPAKKNGTAITYTFSGNHNFKIYGTTSKNGRLTKAATITNQQYGTTDPLNYNENRSETTFTLNVTTLGANRTVRLYGGDKLLATKTTGASGKATFTLTSGEYAKYGKRLGYTVQAKNRKTAAKIDVTYMPHASDIAFNAVA</sequence>
<evidence type="ECO:0000313" key="2">
    <source>
        <dbReference type="EMBL" id="ANZ66162.1"/>
    </source>
</evidence>
<protein>
    <submittedName>
        <fullName evidence="2">Uncharacterized protein</fullName>
    </submittedName>
</protein>
<dbReference type="EMBL" id="CP014924">
    <property type="protein sequence ID" value="ANZ66162.1"/>
    <property type="molecule type" value="Genomic_DNA"/>
</dbReference>
<evidence type="ECO:0000313" key="3">
    <source>
        <dbReference type="Proteomes" id="UP000093267"/>
    </source>
</evidence>